<dbReference type="SUPFAM" id="SSF55729">
    <property type="entry name" value="Acyl-CoA N-acyltransferases (Nat)"/>
    <property type="match status" value="1"/>
</dbReference>
<protein>
    <submittedName>
        <fullName evidence="4">GNAT family N-acetyltransferase</fullName>
        <ecNumber evidence="4">2.3.-.-</ecNumber>
    </submittedName>
</protein>
<feature type="domain" description="N-acetyltransferase" evidence="3">
    <location>
        <begin position="16"/>
        <end position="166"/>
    </location>
</feature>
<dbReference type="InterPro" id="IPR016181">
    <property type="entry name" value="Acyl_CoA_acyltransferase"/>
</dbReference>
<sequence>MFIREIEPKDAENLRLLIQQVESQADFMMMEAGERKTTTEQQLKQIESLKKQENSTVLVAEEQGQLIGYMFAIGGSAMRNRHAAYLVIGILPGYRGKGIGTQLFQQMEQWAGAHGVSRLELTVVTENKAGLALYQKQGFDIEGTKRQSLKINGSMFDEYYMSKLLN</sequence>
<dbReference type="RefSeq" id="WP_204728827.1">
    <property type="nucleotide sequence ID" value="NZ_JAFBDK010000005.1"/>
</dbReference>
<evidence type="ECO:0000313" key="4">
    <source>
        <dbReference type="EMBL" id="MFD2912262.1"/>
    </source>
</evidence>
<dbReference type="InterPro" id="IPR000182">
    <property type="entry name" value="GNAT_dom"/>
</dbReference>
<keyword evidence="1 4" id="KW-0808">Transferase</keyword>
<dbReference type="Proteomes" id="UP001597561">
    <property type="component" value="Unassembled WGS sequence"/>
</dbReference>
<gene>
    <name evidence="4" type="ORF">ACFS5P_10290</name>
</gene>
<evidence type="ECO:0000313" key="5">
    <source>
        <dbReference type="Proteomes" id="UP001597561"/>
    </source>
</evidence>
<evidence type="ECO:0000256" key="1">
    <source>
        <dbReference type="ARBA" id="ARBA00022679"/>
    </source>
</evidence>
<name>A0ABW5ZHF6_9BACL</name>
<dbReference type="Pfam" id="PF00583">
    <property type="entry name" value="Acetyltransf_1"/>
    <property type="match status" value="1"/>
</dbReference>
<reference evidence="5" key="1">
    <citation type="journal article" date="2019" name="Int. J. Syst. Evol. Microbiol.">
        <title>The Global Catalogue of Microorganisms (GCM) 10K type strain sequencing project: providing services to taxonomists for standard genome sequencing and annotation.</title>
        <authorList>
            <consortium name="The Broad Institute Genomics Platform"/>
            <consortium name="The Broad Institute Genome Sequencing Center for Infectious Disease"/>
            <person name="Wu L."/>
            <person name="Ma J."/>
        </authorList>
    </citation>
    <scope>NUCLEOTIDE SEQUENCE [LARGE SCALE GENOMIC DNA]</scope>
    <source>
        <strain evidence="5">KCTC 13528</strain>
    </source>
</reference>
<dbReference type="InterPro" id="IPR050832">
    <property type="entry name" value="Bact_Acetyltransf"/>
</dbReference>
<dbReference type="EMBL" id="JBHUPG010000019">
    <property type="protein sequence ID" value="MFD2912262.1"/>
    <property type="molecule type" value="Genomic_DNA"/>
</dbReference>
<dbReference type="GO" id="GO:0016746">
    <property type="term" value="F:acyltransferase activity"/>
    <property type="evidence" value="ECO:0007669"/>
    <property type="project" value="UniProtKB-KW"/>
</dbReference>
<dbReference type="PANTHER" id="PTHR43877">
    <property type="entry name" value="AMINOALKYLPHOSPHONATE N-ACETYLTRANSFERASE-RELATED-RELATED"/>
    <property type="match status" value="1"/>
</dbReference>
<dbReference type="PROSITE" id="PS51186">
    <property type="entry name" value="GNAT"/>
    <property type="match status" value="1"/>
</dbReference>
<keyword evidence="5" id="KW-1185">Reference proteome</keyword>
<dbReference type="EC" id="2.3.-.-" evidence="4"/>
<dbReference type="PANTHER" id="PTHR43877:SF2">
    <property type="entry name" value="AMINOALKYLPHOSPHONATE N-ACETYLTRANSFERASE-RELATED"/>
    <property type="match status" value="1"/>
</dbReference>
<dbReference type="CDD" id="cd04301">
    <property type="entry name" value="NAT_SF"/>
    <property type="match status" value="1"/>
</dbReference>
<evidence type="ECO:0000259" key="3">
    <source>
        <dbReference type="PROSITE" id="PS51186"/>
    </source>
</evidence>
<accession>A0ABW5ZHF6</accession>
<dbReference type="Gene3D" id="3.40.630.30">
    <property type="match status" value="1"/>
</dbReference>
<evidence type="ECO:0000256" key="2">
    <source>
        <dbReference type="ARBA" id="ARBA00023315"/>
    </source>
</evidence>
<keyword evidence="2 4" id="KW-0012">Acyltransferase</keyword>
<proteinExistence type="predicted"/>
<organism evidence="4 5">
    <name type="scientific">Jeotgalibacillus terrae</name>
    <dbReference type="NCBI Taxonomy" id="587735"/>
    <lineage>
        <taxon>Bacteria</taxon>
        <taxon>Bacillati</taxon>
        <taxon>Bacillota</taxon>
        <taxon>Bacilli</taxon>
        <taxon>Bacillales</taxon>
        <taxon>Caryophanaceae</taxon>
        <taxon>Jeotgalibacillus</taxon>
    </lineage>
</organism>
<comment type="caution">
    <text evidence="4">The sequence shown here is derived from an EMBL/GenBank/DDBJ whole genome shotgun (WGS) entry which is preliminary data.</text>
</comment>